<dbReference type="PROSITE" id="PS00675">
    <property type="entry name" value="SIGMA54_INTERACT_1"/>
    <property type="match status" value="1"/>
</dbReference>
<dbReference type="RefSeq" id="WP_116847289.1">
    <property type="nucleotide sequence ID" value="NZ_QTJU01000003.1"/>
</dbReference>
<keyword evidence="3" id="KW-0805">Transcription regulation</keyword>
<feature type="domain" description="Response regulatory" evidence="7">
    <location>
        <begin position="3"/>
        <end position="118"/>
    </location>
</feature>
<dbReference type="SMART" id="SM00448">
    <property type="entry name" value="REC"/>
    <property type="match status" value="1"/>
</dbReference>
<dbReference type="GO" id="GO:0006355">
    <property type="term" value="P:regulation of DNA-templated transcription"/>
    <property type="evidence" value="ECO:0007669"/>
    <property type="project" value="InterPro"/>
</dbReference>
<dbReference type="CDD" id="cd00009">
    <property type="entry name" value="AAA"/>
    <property type="match status" value="1"/>
</dbReference>
<dbReference type="Gene3D" id="1.10.10.60">
    <property type="entry name" value="Homeodomain-like"/>
    <property type="match status" value="1"/>
</dbReference>
<dbReference type="GO" id="GO:0005524">
    <property type="term" value="F:ATP binding"/>
    <property type="evidence" value="ECO:0007669"/>
    <property type="project" value="UniProtKB-KW"/>
</dbReference>
<dbReference type="Gene3D" id="3.40.50.2300">
    <property type="match status" value="1"/>
</dbReference>
<dbReference type="InterPro" id="IPR001789">
    <property type="entry name" value="Sig_transdc_resp-reg_receiver"/>
</dbReference>
<dbReference type="InterPro" id="IPR003593">
    <property type="entry name" value="AAA+_ATPase"/>
</dbReference>
<feature type="domain" description="Sigma-54 factor interaction" evidence="6">
    <location>
        <begin position="146"/>
        <end position="375"/>
    </location>
</feature>
<dbReference type="InterPro" id="IPR002197">
    <property type="entry name" value="HTH_Fis"/>
</dbReference>
<dbReference type="Gene3D" id="1.10.8.60">
    <property type="match status" value="1"/>
</dbReference>
<protein>
    <submittedName>
        <fullName evidence="8">Sigma-54-dependent Fis family transcriptional regulator</fullName>
    </submittedName>
</protein>
<evidence type="ECO:0000256" key="2">
    <source>
        <dbReference type="ARBA" id="ARBA00022840"/>
    </source>
</evidence>
<comment type="caution">
    <text evidence="8">The sequence shown here is derived from an EMBL/GenBank/DDBJ whole genome shotgun (WGS) entry which is preliminary data.</text>
</comment>
<dbReference type="InterPro" id="IPR058031">
    <property type="entry name" value="AAA_lid_NorR"/>
</dbReference>
<dbReference type="SUPFAM" id="SSF52172">
    <property type="entry name" value="CheY-like"/>
    <property type="match status" value="1"/>
</dbReference>
<dbReference type="Pfam" id="PF25601">
    <property type="entry name" value="AAA_lid_14"/>
    <property type="match status" value="1"/>
</dbReference>
<dbReference type="SUPFAM" id="SSF52540">
    <property type="entry name" value="P-loop containing nucleoside triphosphate hydrolases"/>
    <property type="match status" value="1"/>
</dbReference>
<dbReference type="AlphaFoldDB" id="A0A3E1NJD9"/>
<dbReference type="Proteomes" id="UP000261284">
    <property type="component" value="Unassembled WGS sequence"/>
</dbReference>
<dbReference type="InterPro" id="IPR009057">
    <property type="entry name" value="Homeodomain-like_sf"/>
</dbReference>
<evidence type="ECO:0000256" key="4">
    <source>
        <dbReference type="ARBA" id="ARBA00023163"/>
    </source>
</evidence>
<dbReference type="InterPro" id="IPR002078">
    <property type="entry name" value="Sigma_54_int"/>
</dbReference>
<organism evidence="8 9">
    <name type="scientific">Deminuibacter soli</name>
    <dbReference type="NCBI Taxonomy" id="2291815"/>
    <lineage>
        <taxon>Bacteria</taxon>
        <taxon>Pseudomonadati</taxon>
        <taxon>Bacteroidota</taxon>
        <taxon>Chitinophagia</taxon>
        <taxon>Chitinophagales</taxon>
        <taxon>Chitinophagaceae</taxon>
        <taxon>Deminuibacter</taxon>
    </lineage>
</organism>
<keyword evidence="2" id="KW-0067">ATP-binding</keyword>
<feature type="modified residue" description="4-aspartylphosphate" evidence="5">
    <location>
        <position position="53"/>
    </location>
</feature>
<evidence type="ECO:0000313" key="8">
    <source>
        <dbReference type="EMBL" id="RFM28043.1"/>
    </source>
</evidence>
<evidence type="ECO:0000259" key="7">
    <source>
        <dbReference type="PROSITE" id="PS50110"/>
    </source>
</evidence>
<dbReference type="GO" id="GO:0000160">
    <property type="term" value="P:phosphorelay signal transduction system"/>
    <property type="evidence" value="ECO:0007669"/>
    <property type="project" value="InterPro"/>
</dbReference>
<accession>A0A3E1NJD9</accession>
<dbReference type="InterPro" id="IPR027417">
    <property type="entry name" value="P-loop_NTPase"/>
</dbReference>
<dbReference type="PROSITE" id="PS50045">
    <property type="entry name" value="SIGMA54_INTERACT_4"/>
    <property type="match status" value="1"/>
</dbReference>
<dbReference type="FunFam" id="3.40.50.300:FF:000006">
    <property type="entry name" value="DNA-binding transcriptional regulator NtrC"/>
    <property type="match status" value="1"/>
</dbReference>
<keyword evidence="5" id="KW-0597">Phosphoprotein</keyword>
<dbReference type="PROSITE" id="PS50110">
    <property type="entry name" value="RESPONSE_REGULATORY"/>
    <property type="match status" value="1"/>
</dbReference>
<dbReference type="Gene3D" id="3.40.50.300">
    <property type="entry name" value="P-loop containing nucleotide triphosphate hydrolases"/>
    <property type="match status" value="1"/>
</dbReference>
<keyword evidence="9" id="KW-1185">Reference proteome</keyword>
<sequence>MKKILIIDDDIQICKLLAGFLEKNGFATDVAYSAAAGIKKFREQNDFNIVICDFKLGDKNGCDVLQEIKSINEQVHFIIITGYSDTKIAVQAIKNGALDYITKPLIPDEIIAVLNQPNTHAYSNGTREKKEANAGTAAAPPPEEIFKGNSPLALELKRQIELIAPTNYSVILYGESGTGKEVMARNIHALSKRKDAPFVALDCGTLSKELAASELFGHIKGSFTGAVTDKVGHFEMANGGTIFLDEIGNLSYDVQASLLRVIQERKFKRIGDTKEISVDVRILVASNENLKDAYQRGTFREDLYHRFNEFTLDIPPLRKRQDDLMHFARFFLAHANAELGKNIKGFDDELVQIFMQYNWPGNLREMKNVIRRMALLCDGDILTGSMMPAEITAHMPGIQHLVQGAGIANAKMINIEELSDRSLEENFELKSTAARIEYNIIKSILQRVNNNKAKAARLLKIDRKTLYNKLKEFGI</sequence>
<gene>
    <name evidence="8" type="ORF">DXN05_10920</name>
</gene>
<dbReference type="CDD" id="cd00156">
    <property type="entry name" value="REC"/>
    <property type="match status" value="1"/>
</dbReference>
<dbReference type="OrthoDB" id="9767106at2"/>
<dbReference type="InterPro" id="IPR025662">
    <property type="entry name" value="Sigma_54_int_dom_ATP-bd_1"/>
</dbReference>
<keyword evidence="1" id="KW-0547">Nucleotide-binding</keyword>
<dbReference type="InterPro" id="IPR025943">
    <property type="entry name" value="Sigma_54_int_dom_ATP-bd_2"/>
</dbReference>
<dbReference type="PRINTS" id="PR01590">
    <property type="entry name" value="HTHFIS"/>
</dbReference>
<dbReference type="SUPFAM" id="SSF46689">
    <property type="entry name" value="Homeodomain-like"/>
    <property type="match status" value="1"/>
</dbReference>
<dbReference type="PANTHER" id="PTHR32071:SF81">
    <property type="entry name" value="PROPIONATE CATABOLISM OPERON REGULATORY PROTEIN"/>
    <property type="match status" value="1"/>
</dbReference>
<proteinExistence type="predicted"/>
<dbReference type="Pfam" id="PF00072">
    <property type="entry name" value="Response_reg"/>
    <property type="match status" value="1"/>
</dbReference>
<dbReference type="EMBL" id="QTJU01000003">
    <property type="protein sequence ID" value="RFM28043.1"/>
    <property type="molecule type" value="Genomic_DNA"/>
</dbReference>
<dbReference type="Pfam" id="PF00158">
    <property type="entry name" value="Sigma54_activat"/>
    <property type="match status" value="1"/>
</dbReference>
<dbReference type="PROSITE" id="PS00676">
    <property type="entry name" value="SIGMA54_INTERACT_2"/>
    <property type="match status" value="1"/>
</dbReference>
<dbReference type="SMART" id="SM00382">
    <property type="entry name" value="AAA"/>
    <property type="match status" value="1"/>
</dbReference>
<evidence type="ECO:0000256" key="5">
    <source>
        <dbReference type="PROSITE-ProRule" id="PRU00169"/>
    </source>
</evidence>
<dbReference type="InterPro" id="IPR011006">
    <property type="entry name" value="CheY-like_superfamily"/>
</dbReference>
<dbReference type="PANTHER" id="PTHR32071">
    <property type="entry name" value="TRANSCRIPTIONAL REGULATORY PROTEIN"/>
    <property type="match status" value="1"/>
</dbReference>
<evidence type="ECO:0000259" key="6">
    <source>
        <dbReference type="PROSITE" id="PS50045"/>
    </source>
</evidence>
<keyword evidence="4" id="KW-0804">Transcription</keyword>
<evidence type="ECO:0000313" key="9">
    <source>
        <dbReference type="Proteomes" id="UP000261284"/>
    </source>
</evidence>
<evidence type="ECO:0000256" key="3">
    <source>
        <dbReference type="ARBA" id="ARBA00023015"/>
    </source>
</evidence>
<dbReference type="Pfam" id="PF02954">
    <property type="entry name" value="HTH_8"/>
    <property type="match status" value="1"/>
</dbReference>
<evidence type="ECO:0000256" key="1">
    <source>
        <dbReference type="ARBA" id="ARBA00022741"/>
    </source>
</evidence>
<reference evidence="8 9" key="1">
    <citation type="submission" date="2018-08" db="EMBL/GenBank/DDBJ databases">
        <title>Chitinophagaceae sp. K23C18032701, a novel bacterium isolated from forest soil.</title>
        <authorList>
            <person name="Wang C."/>
        </authorList>
    </citation>
    <scope>NUCLEOTIDE SEQUENCE [LARGE SCALE GENOMIC DNA]</scope>
    <source>
        <strain evidence="8 9">K23C18032701</strain>
    </source>
</reference>
<dbReference type="GO" id="GO:0043565">
    <property type="term" value="F:sequence-specific DNA binding"/>
    <property type="evidence" value="ECO:0007669"/>
    <property type="project" value="InterPro"/>
</dbReference>
<name>A0A3E1NJD9_9BACT</name>